<organism evidence="1">
    <name type="scientific">Siphoviridae sp. ctVqj4</name>
    <dbReference type="NCBI Taxonomy" id="2826359"/>
    <lineage>
        <taxon>Viruses</taxon>
        <taxon>Duplodnaviria</taxon>
        <taxon>Heunggongvirae</taxon>
        <taxon>Uroviricota</taxon>
        <taxon>Caudoviricetes</taxon>
    </lineage>
</organism>
<proteinExistence type="predicted"/>
<name>A0A8S5NL53_9CAUD</name>
<protein>
    <submittedName>
        <fullName evidence="1">Uncharacterized protein</fullName>
    </submittedName>
</protein>
<sequence length="90" mass="10413">MTEWGVVGVLVVLAGLFFTVGKPIFCLITAIEKLTHICSELSNKFEKFETENKDSHRRIWEHNTMQDERLNDHDKRIHVLEMGGGEKNED</sequence>
<dbReference type="EMBL" id="BK015189">
    <property type="protein sequence ID" value="DAD95079.1"/>
    <property type="molecule type" value="Genomic_DNA"/>
</dbReference>
<reference evidence="1" key="1">
    <citation type="journal article" date="2021" name="Proc. Natl. Acad. Sci. U.S.A.">
        <title>A Catalog of Tens of Thousands of Viruses from Human Metagenomes Reveals Hidden Associations with Chronic Diseases.</title>
        <authorList>
            <person name="Tisza M.J."/>
            <person name="Buck C.B."/>
        </authorList>
    </citation>
    <scope>NUCLEOTIDE SEQUENCE</scope>
    <source>
        <strain evidence="1">CtVqj4</strain>
    </source>
</reference>
<accession>A0A8S5NL53</accession>
<evidence type="ECO:0000313" key="1">
    <source>
        <dbReference type="EMBL" id="DAD95079.1"/>
    </source>
</evidence>